<dbReference type="Pfam" id="PF01363">
    <property type="entry name" value="FYVE"/>
    <property type="match status" value="1"/>
</dbReference>
<dbReference type="InterPro" id="IPR001841">
    <property type="entry name" value="Znf_RING"/>
</dbReference>
<dbReference type="PROSITE" id="PS50178">
    <property type="entry name" value="ZF_FYVE"/>
    <property type="match status" value="1"/>
</dbReference>
<evidence type="ECO:0000259" key="6">
    <source>
        <dbReference type="PROSITE" id="PS50089"/>
    </source>
</evidence>
<dbReference type="Proteomes" id="UP000266239">
    <property type="component" value="Unassembled WGS sequence"/>
</dbReference>
<dbReference type="Proteomes" id="UP000265716">
    <property type="component" value="Unassembled WGS sequence"/>
</dbReference>
<dbReference type="InterPro" id="IPR017455">
    <property type="entry name" value="Znf_FYVE-rel"/>
</dbReference>
<evidence type="ECO:0008006" key="12">
    <source>
        <dbReference type="Google" id="ProtNLM"/>
    </source>
</evidence>
<dbReference type="Gene3D" id="3.30.530.20">
    <property type="match status" value="1"/>
</dbReference>
<dbReference type="InterPro" id="IPR013083">
    <property type="entry name" value="Znf_RING/FYVE/PHD"/>
</dbReference>
<dbReference type="EMBL" id="QUTC01006769">
    <property type="protein sequence ID" value="RHY50502.1"/>
    <property type="molecule type" value="Genomic_DNA"/>
</dbReference>
<sequence length="456" mass="51460">MPLKLPLPAGFFERPALNEYDIQRVIREATCSAMSVVHKTQLVGGPIAWSLRSDEVDVKIYKGSPVDDKSDGVAASGAVVYMSVTEVVGTLDEVVELFQTRTTKQAKHFATRFGHQLKDAIKLYSLVEPTADAPMELVDLTWRAYKSPMSLIVAERDACLLEVSYSDFTKTRVFTCVQCNHAFTCDNGQRGWVVSVQSIELPCCPDLEALGGLVRMMNYGSGHVFLESMDRPGWLEIRYIAHVDFRGIAFDFLTKALAKRNRSWLTQLNINEMASRRRWVSDIHMTKRCRNITDIDRFLREDRVFSDELLQRMDTRFLSKASLAAATTCHLCHVEFSWKHRKTNCAKCGHVLCKSCNPWWATTKDSTTKQVRACVICALGRSTHHYRRSSTASQISLPRGSRGGCKAHEDMTEDSSDDGSATYTSHFPLMESSHYSRTSIVLDDYSEYRSVKTVDG</sequence>
<keyword evidence="1" id="KW-0479">Metal-binding</keyword>
<evidence type="ECO:0000256" key="3">
    <source>
        <dbReference type="ARBA" id="ARBA00022833"/>
    </source>
</evidence>
<protein>
    <recommendedName>
        <fullName evidence="12">FYVE-type domain-containing protein</fullName>
    </recommendedName>
</protein>
<dbReference type="InterPro" id="IPR052727">
    <property type="entry name" value="Rab4/Rab5_effector"/>
</dbReference>
<dbReference type="AlphaFoldDB" id="A0A397CPF6"/>
<comment type="caution">
    <text evidence="9">The sequence shown here is derived from an EMBL/GenBank/DDBJ whole genome shotgun (WGS) entry which is preliminary data.</text>
</comment>
<keyword evidence="3" id="KW-0862">Zinc</keyword>
<dbReference type="EMBL" id="QUTA01005844">
    <property type="protein sequence ID" value="RHY13797.1"/>
    <property type="molecule type" value="Genomic_DNA"/>
</dbReference>
<feature type="region of interest" description="Disordered" evidence="5">
    <location>
        <begin position="390"/>
        <end position="420"/>
    </location>
</feature>
<gene>
    <name evidence="8" type="ORF">DYB25_011998</name>
    <name evidence="9" type="ORF">DYB38_009365</name>
</gene>
<reference evidence="10 11" key="1">
    <citation type="submission" date="2018-08" db="EMBL/GenBank/DDBJ databases">
        <title>Aphanomyces genome sequencing and annotation.</title>
        <authorList>
            <person name="Minardi D."/>
            <person name="Oidtmann B."/>
            <person name="Van Der Giezen M."/>
            <person name="Studholme D.J."/>
        </authorList>
    </citation>
    <scope>NUCLEOTIDE SEQUENCE [LARGE SCALE GENOMIC DNA]</scope>
    <source>
        <strain evidence="9 10">SA</strain>
        <strain evidence="8 11">Yx</strain>
    </source>
</reference>
<dbReference type="Gene3D" id="3.30.40.10">
    <property type="entry name" value="Zinc/RING finger domain, C3HC4 (zinc finger)"/>
    <property type="match status" value="1"/>
</dbReference>
<dbReference type="SMART" id="SM00064">
    <property type="entry name" value="FYVE"/>
    <property type="match status" value="1"/>
</dbReference>
<dbReference type="InterPro" id="IPR011011">
    <property type="entry name" value="Znf_FYVE_PHD"/>
</dbReference>
<evidence type="ECO:0000256" key="1">
    <source>
        <dbReference type="ARBA" id="ARBA00022723"/>
    </source>
</evidence>
<evidence type="ECO:0000313" key="9">
    <source>
        <dbReference type="EMBL" id="RHY50502.1"/>
    </source>
</evidence>
<dbReference type="GO" id="GO:0008270">
    <property type="term" value="F:zinc ion binding"/>
    <property type="evidence" value="ECO:0007669"/>
    <property type="project" value="UniProtKB-KW"/>
</dbReference>
<dbReference type="SUPFAM" id="SSF55961">
    <property type="entry name" value="Bet v1-like"/>
    <property type="match status" value="1"/>
</dbReference>
<name>A0A397CPF6_APHAT</name>
<keyword evidence="2 4" id="KW-0863">Zinc-finger</keyword>
<evidence type="ECO:0000256" key="4">
    <source>
        <dbReference type="PROSITE-ProRule" id="PRU00175"/>
    </source>
</evidence>
<evidence type="ECO:0000313" key="10">
    <source>
        <dbReference type="Proteomes" id="UP000265716"/>
    </source>
</evidence>
<dbReference type="PANTHER" id="PTHR13510:SF44">
    <property type="entry name" value="RABENOSYN-5"/>
    <property type="match status" value="1"/>
</dbReference>
<evidence type="ECO:0000259" key="7">
    <source>
        <dbReference type="PROSITE" id="PS50178"/>
    </source>
</evidence>
<dbReference type="PANTHER" id="PTHR13510">
    <property type="entry name" value="FYVE-FINGER-CONTAINING RAB5 EFFECTOR PROTEIN RABENOSYN-5-RELATED"/>
    <property type="match status" value="1"/>
</dbReference>
<dbReference type="CDD" id="cd00065">
    <property type="entry name" value="FYVE_like_SF"/>
    <property type="match status" value="1"/>
</dbReference>
<evidence type="ECO:0000313" key="11">
    <source>
        <dbReference type="Proteomes" id="UP000266239"/>
    </source>
</evidence>
<organism evidence="9 10">
    <name type="scientific">Aphanomyces astaci</name>
    <name type="common">Crayfish plague agent</name>
    <dbReference type="NCBI Taxonomy" id="112090"/>
    <lineage>
        <taxon>Eukaryota</taxon>
        <taxon>Sar</taxon>
        <taxon>Stramenopiles</taxon>
        <taxon>Oomycota</taxon>
        <taxon>Saprolegniomycetes</taxon>
        <taxon>Saprolegniales</taxon>
        <taxon>Verrucalvaceae</taxon>
        <taxon>Aphanomyces</taxon>
    </lineage>
</organism>
<feature type="domain" description="FYVE-type" evidence="7">
    <location>
        <begin position="323"/>
        <end position="382"/>
    </location>
</feature>
<accession>A0A397CPF6</accession>
<dbReference type="InterPro" id="IPR000306">
    <property type="entry name" value="Znf_FYVE"/>
</dbReference>
<dbReference type="InterPro" id="IPR023393">
    <property type="entry name" value="START-like_dom_sf"/>
</dbReference>
<feature type="domain" description="RING-type" evidence="6">
    <location>
        <begin position="329"/>
        <end position="377"/>
    </location>
</feature>
<dbReference type="PROSITE" id="PS50089">
    <property type="entry name" value="ZF_RING_2"/>
    <property type="match status" value="1"/>
</dbReference>
<dbReference type="VEuPathDB" id="FungiDB:H257_08946"/>
<dbReference type="SUPFAM" id="SSF57903">
    <property type="entry name" value="FYVE/PHD zinc finger"/>
    <property type="match status" value="1"/>
</dbReference>
<evidence type="ECO:0000256" key="2">
    <source>
        <dbReference type="ARBA" id="ARBA00022771"/>
    </source>
</evidence>
<proteinExistence type="predicted"/>
<evidence type="ECO:0000313" key="8">
    <source>
        <dbReference type="EMBL" id="RHY13797.1"/>
    </source>
</evidence>
<evidence type="ECO:0000256" key="5">
    <source>
        <dbReference type="SAM" id="MobiDB-lite"/>
    </source>
</evidence>